<evidence type="ECO:0000256" key="7">
    <source>
        <dbReference type="ARBA" id="ARBA00047880"/>
    </source>
</evidence>
<dbReference type="InterPro" id="IPR015865">
    <property type="entry name" value="Riboflavin_kinase_bac/euk"/>
</dbReference>
<keyword evidence="4" id="KW-0808">Transferase</keyword>
<evidence type="ECO:0000256" key="3">
    <source>
        <dbReference type="ARBA" id="ARBA00022643"/>
    </source>
</evidence>
<name>A0A398AWM8_9BACI</name>
<dbReference type="GO" id="GO:0008531">
    <property type="term" value="F:riboflavin kinase activity"/>
    <property type="evidence" value="ECO:0007669"/>
    <property type="project" value="UniProtKB-EC"/>
</dbReference>
<dbReference type="AlphaFoldDB" id="A0A398AWM8"/>
<proteinExistence type="predicted"/>
<evidence type="ECO:0000256" key="2">
    <source>
        <dbReference type="ARBA" id="ARBA00022630"/>
    </source>
</evidence>
<keyword evidence="5" id="KW-0547">Nucleotide-binding</keyword>
<evidence type="ECO:0000256" key="1">
    <source>
        <dbReference type="ARBA" id="ARBA00012105"/>
    </source>
</evidence>
<feature type="domain" description="Riboflavin kinase" evidence="8">
    <location>
        <begin position="9"/>
        <end position="46"/>
    </location>
</feature>
<evidence type="ECO:0000256" key="4">
    <source>
        <dbReference type="ARBA" id="ARBA00022679"/>
    </source>
</evidence>
<keyword evidence="3" id="KW-0288">FMN</keyword>
<comment type="catalytic activity">
    <reaction evidence="7">
        <text>riboflavin + ATP = FMN + ADP + H(+)</text>
        <dbReference type="Rhea" id="RHEA:14357"/>
        <dbReference type="ChEBI" id="CHEBI:15378"/>
        <dbReference type="ChEBI" id="CHEBI:30616"/>
        <dbReference type="ChEBI" id="CHEBI:57986"/>
        <dbReference type="ChEBI" id="CHEBI:58210"/>
        <dbReference type="ChEBI" id="CHEBI:456216"/>
        <dbReference type="EC" id="2.7.1.26"/>
    </reaction>
</comment>
<dbReference type="SUPFAM" id="SSF82114">
    <property type="entry name" value="Riboflavin kinase-like"/>
    <property type="match status" value="1"/>
</dbReference>
<dbReference type="Gene3D" id="2.40.30.30">
    <property type="entry name" value="Riboflavin kinase-like"/>
    <property type="match status" value="1"/>
</dbReference>
<comment type="caution">
    <text evidence="9">The sequence shown here is derived from an EMBL/GenBank/DDBJ whole genome shotgun (WGS) entry which is preliminary data.</text>
</comment>
<evidence type="ECO:0000313" key="9">
    <source>
        <dbReference type="EMBL" id="RID82005.1"/>
    </source>
</evidence>
<dbReference type="InterPro" id="IPR023465">
    <property type="entry name" value="Riboflavin_kinase_dom_sf"/>
</dbReference>
<dbReference type="GO" id="GO:0009231">
    <property type="term" value="P:riboflavin biosynthetic process"/>
    <property type="evidence" value="ECO:0007669"/>
    <property type="project" value="InterPro"/>
</dbReference>
<dbReference type="EC" id="2.7.1.26" evidence="1"/>
<dbReference type="Pfam" id="PF01687">
    <property type="entry name" value="Flavokinase"/>
    <property type="match status" value="1"/>
</dbReference>
<dbReference type="Proteomes" id="UP000266016">
    <property type="component" value="Unassembled WGS sequence"/>
</dbReference>
<reference evidence="9 10" key="1">
    <citation type="submission" date="2018-08" db="EMBL/GenBank/DDBJ databases">
        <title>Bacillus jemisoniae sp. nov., Bacillus chryseoplanitiae sp. nov., Bacillus resnikiae sp. nov., and Bacillus frankliniae sp. nov., isolated from Viking spacecraft and associated surfaces.</title>
        <authorList>
            <person name="Seuylemezian A."/>
            <person name="Vaishampayan P."/>
        </authorList>
    </citation>
    <scope>NUCLEOTIDE SEQUENCE [LARGE SCALE GENOMIC DNA]</scope>
    <source>
        <strain evidence="9 10">MA001</strain>
    </source>
</reference>
<gene>
    <name evidence="9" type="ORF">D1953_19295</name>
</gene>
<dbReference type="EMBL" id="QWVS01000055">
    <property type="protein sequence ID" value="RID82005.1"/>
    <property type="molecule type" value="Genomic_DNA"/>
</dbReference>
<keyword evidence="2" id="KW-0285">Flavoprotein</keyword>
<keyword evidence="10" id="KW-1185">Reference proteome</keyword>
<evidence type="ECO:0000256" key="5">
    <source>
        <dbReference type="ARBA" id="ARBA00022741"/>
    </source>
</evidence>
<dbReference type="RefSeq" id="WP_220453380.1">
    <property type="nucleotide sequence ID" value="NZ_QWVS01000055.1"/>
</dbReference>
<evidence type="ECO:0000259" key="8">
    <source>
        <dbReference type="Pfam" id="PF01687"/>
    </source>
</evidence>
<dbReference type="GO" id="GO:0005524">
    <property type="term" value="F:ATP binding"/>
    <property type="evidence" value="ECO:0007669"/>
    <property type="project" value="UniProtKB-KW"/>
</dbReference>
<evidence type="ECO:0000313" key="10">
    <source>
        <dbReference type="Proteomes" id="UP000266016"/>
    </source>
</evidence>
<protein>
    <recommendedName>
        <fullName evidence="1">riboflavin kinase</fullName>
        <ecNumber evidence="1">2.7.1.26</ecNumber>
    </recommendedName>
</protein>
<organism evidence="9 10">
    <name type="scientific">Peribacillus asahii</name>
    <dbReference type="NCBI Taxonomy" id="228899"/>
    <lineage>
        <taxon>Bacteria</taxon>
        <taxon>Bacillati</taxon>
        <taxon>Bacillota</taxon>
        <taxon>Bacilli</taxon>
        <taxon>Bacillales</taxon>
        <taxon>Bacillaceae</taxon>
        <taxon>Peribacillus</taxon>
    </lineage>
</organism>
<feature type="non-terminal residue" evidence="9">
    <location>
        <position position="46"/>
    </location>
</feature>
<evidence type="ECO:0000256" key="6">
    <source>
        <dbReference type="ARBA" id="ARBA00022840"/>
    </source>
</evidence>
<sequence length="46" mass="5077">MNALRQYADHFIIGQVEKGKQLGRTIGFPTANLNIANNVSLENGVY</sequence>
<accession>A0A398AWM8</accession>
<keyword evidence="6" id="KW-0067">ATP-binding</keyword>